<evidence type="ECO:0000313" key="6">
    <source>
        <dbReference type="Proteomes" id="UP000230971"/>
    </source>
</evidence>
<comment type="caution">
    <text evidence="3">The sequence shown here is derived from an EMBL/GenBank/DDBJ whole genome shotgun (WGS) entry which is preliminary data.</text>
</comment>
<dbReference type="EMBL" id="PDKV01000008">
    <property type="protein sequence ID" value="PIB79346.1"/>
    <property type="molecule type" value="Genomic_DNA"/>
</dbReference>
<evidence type="ECO:0000256" key="1">
    <source>
        <dbReference type="ARBA" id="ARBA00007521"/>
    </source>
</evidence>
<dbReference type="STRING" id="28045.AWB95_06570"/>
<dbReference type="Proteomes" id="UP000230971">
    <property type="component" value="Unassembled WGS sequence"/>
</dbReference>
<dbReference type="AlphaFoldDB" id="A0A1X1RTQ6"/>
<dbReference type="GO" id="GO:0016075">
    <property type="term" value="P:rRNA catabolic process"/>
    <property type="evidence" value="ECO:0007669"/>
    <property type="project" value="TreeGrafter"/>
</dbReference>
<accession>A0A1X1RTQ6</accession>
<organism evidence="3 5">
    <name type="scientific">Mycobacterium celatum</name>
    <dbReference type="NCBI Taxonomy" id="28045"/>
    <lineage>
        <taxon>Bacteria</taxon>
        <taxon>Bacillati</taxon>
        <taxon>Actinomycetota</taxon>
        <taxon>Actinomycetes</taxon>
        <taxon>Mycobacteriales</taxon>
        <taxon>Mycobacteriaceae</taxon>
        <taxon>Mycobacterium</taxon>
    </lineage>
</organism>
<dbReference type="SUPFAM" id="SSF50118">
    <property type="entry name" value="Cell growth inhibitor/plasmid maintenance toxic component"/>
    <property type="match status" value="1"/>
</dbReference>
<proteinExistence type="inferred from homology"/>
<comment type="similarity">
    <text evidence="1">Belongs to the PemK/MazF family.</text>
</comment>
<keyword evidence="5" id="KW-1185">Reference proteome</keyword>
<evidence type="ECO:0000313" key="4">
    <source>
        <dbReference type="EMBL" id="PIB79346.1"/>
    </source>
</evidence>
<dbReference type="GO" id="GO:0006402">
    <property type="term" value="P:mRNA catabolic process"/>
    <property type="evidence" value="ECO:0007669"/>
    <property type="project" value="TreeGrafter"/>
</dbReference>
<dbReference type="EMBL" id="LQOM01000020">
    <property type="protein sequence ID" value="ORV16663.1"/>
    <property type="molecule type" value="Genomic_DNA"/>
</dbReference>
<keyword evidence="2" id="KW-1277">Toxin-antitoxin system</keyword>
<sequence>MRGDLYRLKPPKGVRGHEQAGARYAVVVQSDDLPLSTWIIAPTSTGRRAASFRPEIEIGGARTRVMVEQLTVIDPQHRLGDFVGRLNAVEMRAVDDALRAVLALD</sequence>
<evidence type="ECO:0000313" key="3">
    <source>
        <dbReference type="EMBL" id="ORV16663.1"/>
    </source>
</evidence>
<dbReference type="Pfam" id="PF02452">
    <property type="entry name" value="PemK_toxin"/>
    <property type="match status" value="1"/>
</dbReference>
<dbReference type="SMR" id="A0A1X1RTQ6"/>
<reference evidence="3 5" key="1">
    <citation type="submission" date="2016-01" db="EMBL/GenBank/DDBJ databases">
        <title>The new phylogeny of the genus Mycobacterium.</title>
        <authorList>
            <person name="Tarcisio F."/>
            <person name="Conor M."/>
            <person name="Antonella G."/>
            <person name="Elisabetta G."/>
            <person name="Giulia F.S."/>
            <person name="Sara T."/>
            <person name="Anna F."/>
            <person name="Clotilde B."/>
            <person name="Roberto B."/>
            <person name="Veronica D.S."/>
            <person name="Fabio R."/>
            <person name="Monica P."/>
            <person name="Olivier J."/>
            <person name="Enrico T."/>
            <person name="Nicola S."/>
        </authorList>
    </citation>
    <scope>NUCLEOTIDE SEQUENCE [LARGE SCALE GENOMIC DNA]</scope>
    <source>
        <strain evidence="3 5">DSM 44243</strain>
    </source>
</reference>
<protein>
    <submittedName>
        <fullName evidence="3">Growth inhibitor PemK</fullName>
    </submittedName>
    <submittedName>
        <fullName evidence="4">Type II toxin-antitoxin system PemK/MazF family toxin</fullName>
    </submittedName>
</protein>
<dbReference type="PANTHER" id="PTHR33988:SF2">
    <property type="entry name" value="ENDORIBONUCLEASE MAZF"/>
    <property type="match status" value="1"/>
</dbReference>
<dbReference type="GO" id="GO:0003677">
    <property type="term" value="F:DNA binding"/>
    <property type="evidence" value="ECO:0007669"/>
    <property type="project" value="InterPro"/>
</dbReference>
<dbReference type="Proteomes" id="UP000193907">
    <property type="component" value="Unassembled WGS sequence"/>
</dbReference>
<dbReference type="OrthoDB" id="4225032at2"/>
<dbReference type="Gene3D" id="2.30.30.110">
    <property type="match status" value="1"/>
</dbReference>
<reference evidence="4 6" key="2">
    <citation type="journal article" date="2017" name="Infect. Genet. Evol.">
        <title>The new phylogeny of the genus Mycobacterium: The old and the news.</title>
        <authorList>
            <person name="Tortoli E."/>
            <person name="Fedrizzi T."/>
            <person name="Meehan C.J."/>
            <person name="Trovato A."/>
            <person name="Grottola A."/>
            <person name="Giacobazzi E."/>
            <person name="Serpini G.F."/>
            <person name="Tagliazucchi S."/>
            <person name="Fabio A."/>
            <person name="Bettua C."/>
            <person name="Bertorelli R."/>
            <person name="Frascaro F."/>
            <person name="De Sanctis V."/>
            <person name="Pecorari M."/>
            <person name="Jousson O."/>
            <person name="Segata N."/>
            <person name="Cirillo D.M."/>
        </authorList>
    </citation>
    <scope>NUCLEOTIDE SEQUENCE [LARGE SCALE GENOMIC DNA]</scope>
    <source>
        <strain evidence="4 6">NCTC 12882</strain>
    </source>
</reference>
<name>A0A1X1RTQ6_MYCCE</name>
<dbReference type="PANTHER" id="PTHR33988">
    <property type="entry name" value="ENDORIBONUCLEASE MAZF-RELATED"/>
    <property type="match status" value="1"/>
</dbReference>
<evidence type="ECO:0000313" key="5">
    <source>
        <dbReference type="Proteomes" id="UP000193907"/>
    </source>
</evidence>
<dbReference type="GO" id="GO:0004521">
    <property type="term" value="F:RNA endonuclease activity"/>
    <property type="evidence" value="ECO:0007669"/>
    <property type="project" value="TreeGrafter"/>
</dbReference>
<gene>
    <name evidence="3" type="ORF">AWB95_06570</name>
    <name evidence="4" type="ORF">CQY23_08755</name>
</gene>
<evidence type="ECO:0000256" key="2">
    <source>
        <dbReference type="ARBA" id="ARBA00022649"/>
    </source>
</evidence>
<dbReference type="InterPro" id="IPR011067">
    <property type="entry name" value="Plasmid_toxin/cell-grow_inhib"/>
</dbReference>
<dbReference type="InterPro" id="IPR003477">
    <property type="entry name" value="PemK-like"/>
</dbReference>